<dbReference type="Proteomes" id="UP000242715">
    <property type="component" value="Unassembled WGS sequence"/>
</dbReference>
<accession>A0A2Z6MD42</accession>
<dbReference type="Pfam" id="PF13456">
    <property type="entry name" value="RVT_3"/>
    <property type="match status" value="1"/>
</dbReference>
<dbReference type="EMBL" id="DF973363">
    <property type="protein sequence ID" value="GAU27873.1"/>
    <property type="molecule type" value="Genomic_DNA"/>
</dbReference>
<name>A0A2Z6MD42_TRISU</name>
<evidence type="ECO:0000259" key="1">
    <source>
        <dbReference type="Pfam" id="PF13456"/>
    </source>
</evidence>
<evidence type="ECO:0000313" key="2">
    <source>
        <dbReference type="EMBL" id="GAU27873.1"/>
    </source>
</evidence>
<protein>
    <recommendedName>
        <fullName evidence="1">RNase H type-1 domain-containing protein</fullName>
    </recommendedName>
</protein>
<dbReference type="PANTHER" id="PTHR33116:SF78">
    <property type="entry name" value="OS12G0587133 PROTEIN"/>
    <property type="match status" value="1"/>
</dbReference>
<sequence length="580" mass="66440">MGKNPSFKTRGVSPRNFLKLNVDAHAKDAGYWGLGLVLRREDGRGVGAVTKVVKGPNDATLAEANGLLEALNWIKTMQLMRVVIEMDATVIVRAIHRKEFPRSRWGKLVQISSRDFDQGSQISINWVGRNGNRVAHELARWAFSEPNRFCIGERDQVSVSHLQFADDTLLIGVKSWANVRALRAILVLFETMSGLKVNFNKSLLVGVNIFESWLGEVALCCKVGKILFLYLGLPIGGDPRHLGFWEPVLARLKKRLSGWKNRFLSFGGRPVLLKSVLTSLHVYTLSFFKAPSGIISSIEYIFIKKNWGGCEDFRKISWVKWKTICLRKEYGGLRVRQLREFTLALLGKWCWRLLVHTEGLWFRVLAARYGREGVNFEIEGAEVWQWRRQLRAWEEEMLWECQTLLSLQVQSLDRWQWQPGPVIGYTVRGAYQLLTAPNSANVDDVENLIWHPQVPLKVSIFAWRLLRDSISGSIWPLVRSWIGITSADPASLPDHFVQFTYSSGGSRARQSFLQLIWFICAWIVWMERNHRLFRGSTSSTHQLLDKIKLFSFRWLKETSGTLASNPHSWWSSPMLCLGVV</sequence>
<proteinExistence type="predicted"/>
<keyword evidence="3" id="KW-1185">Reference proteome</keyword>
<dbReference type="Gene3D" id="3.30.420.10">
    <property type="entry name" value="Ribonuclease H-like superfamily/Ribonuclease H"/>
    <property type="match status" value="1"/>
</dbReference>
<dbReference type="OrthoDB" id="1932527at2759"/>
<dbReference type="InterPro" id="IPR012337">
    <property type="entry name" value="RNaseH-like_sf"/>
</dbReference>
<dbReference type="GO" id="GO:0003676">
    <property type="term" value="F:nucleic acid binding"/>
    <property type="evidence" value="ECO:0007669"/>
    <property type="project" value="InterPro"/>
</dbReference>
<dbReference type="CDD" id="cd06222">
    <property type="entry name" value="RNase_H_like"/>
    <property type="match status" value="1"/>
</dbReference>
<dbReference type="InterPro" id="IPR036397">
    <property type="entry name" value="RNaseH_sf"/>
</dbReference>
<dbReference type="InterPro" id="IPR044730">
    <property type="entry name" value="RNase_H-like_dom_plant"/>
</dbReference>
<dbReference type="SUPFAM" id="SSF53098">
    <property type="entry name" value="Ribonuclease H-like"/>
    <property type="match status" value="1"/>
</dbReference>
<organism evidence="2 3">
    <name type="scientific">Trifolium subterraneum</name>
    <name type="common">Subterranean clover</name>
    <dbReference type="NCBI Taxonomy" id="3900"/>
    <lineage>
        <taxon>Eukaryota</taxon>
        <taxon>Viridiplantae</taxon>
        <taxon>Streptophyta</taxon>
        <taxon>Embryophyta</taxon>
        <taxon>Tracheophyta</taxon>
        <taxon>Spermatophyta</taxon>
        <taxon>Magnoliopsida</taxon>
        <taxon>eudicotyledons</taxon>
        <taxon>Gunneridae</taxon>
        <taxon>Pentapetalae</taxon>
        <taxon>rosids</taxon>
        <taxon>fabids</taxon>
        <taxon>Fabales</taxon>
        <taxon>Fabaceae</taxon>
        <taxon>Papilionoideae</taxon>
        <taxon>50 kb inversion clade</taxon>
        <taxon>NPAAA clade</taxon>
        <taxon>Hologalegina</taxon>
        <taxon>IRL clade</taxon>
        <taxon>Trifolieae</taxon>
        <taxon>Trifolium</taxon>
    </lineage>
</organism>
<evidence type="ECO:0000313" key="3">
    <source>
        <dbReference type="Proteomes" id="UP000242715"/>
    </source>
</evidence>
<dbReference type="AlphaFoldDB" id="A0A2Z6MD42"/>
<dbReference type="PANTHER" id="PTHR33116">
    <property type="entry name" value="REVERSE TRANSCRIPTASE ZINC-BINDING DOMAIN-CONTAINING PROTEIN-RELATED-RELATED"/>
    <property type="match status" value="1"/>
</dbReference>
<dbReference type="GO" id="GO:0004523">
    <property type="term" value="F:RNA-DNA hybrid ribonuclease activity"/>
    <property type="evidence" value="ECO:0007669"/>
    <property type="project" value="InterPro"/>
</dbReference>
<gene>
    <name evidence="2" type="ORF">TSUD_159670</name>
</gene>
<reference evidence="3" key="1">
    <citation type="journal article" date="2017" name="Front. Plant Sci.">
        <title>Climate Clever Clovers: New Paradigm to Reduce the Environmental Footprint of Ruminants by Breeding Low Methanogenic Forages Utilizing Haplotype Variation.</title>
        <authorList>
            <person name="Kaur P."/>
            <person name="Appels R."/>
            <person name="Bayer P.E."/>
            <person name="Keeble-Gagnere G."/>
            <person name="Wang J."/>
            <person name="Hirakawa H."/>
            <person name="Shirasawa K."/>
            <person name="Vercoe P."/>
            <person name="Stefanova K."/>
            <person name="Durmic Z."/>
            <person name="Nichols P."/>
            <person name="Revell C."/>
            <person name="Isobe S.N."/>
            <person name="Edwards D."/>
            <person name="Erskine W."/>
        </authorList>
    </citation>
    <scope>NUCLEOTIDE SEQUENCE [LARGE SCALE GENOMIC DNA]</scope>
    <source>
        <strain evidence="3">cv. Daliak</strain>
    </source>
</reference>
<feature type="domain" description="RNase H type-1" evidence="1">
    <location>
        <begin position="21"/>
        <end position="142"/>
    </location>
</feature>
<dbReference type="InterPro" id="IPR002156">
    <property type="entry name" value="RNaseH_domain"/>
</dbReference>